<keyword evidence="3" id="KW-1185">Reference proteome</keyword>
<feature type="region of interest" description="Disordered" evidence="1">
    <location>
        <begin position="1"/>
        <end position="37"/>
    </location>
</feature>
<evidence type="ECO:0000313" key="3">
    <source>
        <dbReference type="Proteomes" id="UP000324748"/>
    </source>
</evidence>
<dbReference type="AlphaFoldDB" id="A0A5B0QX94"/>
<organism evidence="2 3">
    <name type="scientific">Puccinia graminis f. sp. tritici</name>
    <dbReference type="NCBI Taxonomy" id="56615"/>
    <lineage>
        <taxon>Eukaryota</taxon>
        <taxon>Fungi</taxon>
        <taxon>Dikarya</taxon>
        <taxon>Basidiomycota</taxon>
        <taxon>Pucciniomycotina</taxon>
        <taxon>Pucciniomycetes</taxon>
        <taxon>Pucciniales</taxon>
        <taxon>Pucciniaceae</taxon>
        <taxon>Puccinia</taxon>
    </lineage>
</organism>
<accession>A0A5B0QX94</accession>
<reference evidence="2 3" key="1">
    <citation type="submission" date="2019-05" db="EMBL/GenBank/DDBJ databases">
        <title>Emergence of the Ug99 lineage of the wheat stem rust pathogen through somatic hybridization.</title>
        <authorList>
            <person name="Li F."/>
            <person name="Upadhyaya N.M."/>
            <person name="Sperschneider J."/>
            <person name="Matny O."/>
            <person name="Nguyen-Phuc H."/>
            <person name="Mago R."/>
            <person name="Raley C."/>
            <person name="Miller M.E."/>
            <person name="Silverstein K.A.T."/>
            <person name="Henningsen E."/>
            <person name="Hirsch C.D."/>
            <person name="Visser B."/>
            <person name="Pretorius Z.A."/>
            <person name="Steffenson B.J."/>
            <person name="Schwessinger B."/>
            <person name="Dodds P.N."/>
            <person name="Figueroa M."/>
        </authorList>
    </citation>
    <scope>NUCLEOTIDE SEQUENCE [LARGE SCALE GENOMIC DNA]</scope>
    <source>
        <strain evidence="2">21-0</strain>
    </source>
</reference>
<evidence type="ECO:0000256" key="1">
    <source>
        <dbReference type="SAM" id="MobiDB-lite"/>
    </source>
</evidence>
<proteinExistence type="predicted"/>
<gene>
    <name evidence="2" type="ORF">PGT21_013426</name>
</gene>
<sequence>MRPNSNEQGGTTVEAHGDQSTGPKHNETAEGTAAEAHELFTDEELVEVFRVLFNSGNTGIFRSFVNVRQAQSNNSNASLHLRLYLPFSHGLHQHTHGKDTRPTTRSESFHKQWCARGEFSRWQYYYPD</sequence>
<dbReference type="EMBL" id="VSWC01000002">
    <property type="protein sequence ID" value="KAA1117533.1"/>
    <property type="molecule type" value="Genomic_DNA"/>
</dbReference>
<evidence type="ECO:0000313" key="2">
    <source>
        <dbReference type="EMBL" id="KAA1117533.1"/>
    </source>
</evidence>
<name>A0A5B0QX94_PUCGR</name>
<dbReference type="Proteomes" id="UP000324748">
    <property type="component" value="Unassembled WGS sequence"/>
</dbReference>
<protein>
    <submittedName>
        <fullName evidence="2">Uncharacterized protein</fullName>
    </submittedName>
</protein>
<feature type="compositionally biased region" description="Polar residues" evidence="1">
    <location>
        <begin position="1"/>
        <end position="11"/>
    </location>
</feature>
<comment type="caution">
    <text evidence="2">The sequence shown here is derived from an EMBL/GenBank/DDBJ whole genome shotgun (WGS) entry which is preliminary data.</text>
</comment>